<dbReference type="SUPFAM" id="SSF53901">
    <property type="entry name" value="Thiolase-like"/>
    <property type="match status" value="1"/>
</dbReference>
<proteinExistence type="predicted"/>
<keyword evidence="3" id="KW-1185">Reference proteome</keyword>
<reference evidence="3" key="1">
    <citation type="journal article" date="2019" name="Int. J. Syst. Evol. Microbiol.">
        <title>The Global Catalogue of Microorganisms (GCM) 10K type strain sequencing project: providing services to taxonomists for standard genome sequencing and annotation.</title>
        <authorList>
            <consortium name="The Broad Institute Genomics Platform"/>
            <consortium name="The Broad Institute Genome Sequencing Center for Infectious Disease"/>
            <person name="Wu L."/>
            <person name="Ma J."/>
        </authorList>
    </citation>
    <scope>NUCLEOTIDE SEQUENCE [LARGE SCALE GENOMIC DNA]</scope>
    <source>
        <strain evidence="3">JCM 9371</strain>
    </source>
</reference>
<dbReference type="InterPro" id="IPR014030">
    <property type="entry name" value="Ketoacyl_synth_N"/>
</dbReference>
<dbReference type="RefSeq" id="WP_378324981.1">
    <property type="nucleotide sequence ID" value="NZ_JBHTGP010000018.1"/>
</dbReference>
<dbReference type="EMBL" id="JBHTGP010000018">
    <property type="protein sequence ID" value="MFD0689939.1"/>
    <property type="molecule type" value="Genomic_DNA"/>
</dbReference>
<feature type="domain" description="Beta-ketoacyl synthase-like N-terminal" evidence="1">
    <location>
        <begin position="43"/>
        <end position="164"/>
    </location>
</feature>
<name>A0ABW2XUY7_9ACTN</name>
<dbReference type="Proteomes" id="UP001597063">
    <property type="component" value="Unassembled WGS sequence"/>
</dbReference>
<evidence type="ECO:0000313" key="2">
    <source>
        <dbReference type="EMBL" id="MFD0689939.1"/>
    </source>
</evidence>
<sequence>MTRPTLTRLAITGVGRVLPPGGGGAWFDVAAELPGRGYGRLPHAIQYLLAAANRAVADRGGLPDAGRAAAIGTNNACTAMLHAMNRTIVESDASRISPLAAPFFVVSLPAGRLAIELDVRAFAMTLTSPRTAGLDALRTGARALAAGRAGVLLAGAAEDRLPPEEPGHEHSDEGAVTLVCEDADRVPAGTAVRGYCETAAGFVGPDRPAGPVLERLWAAVADGERHLPVQAVLDDSPLGERIADWLKQRAPGAAIVRAPAGCLTPVEWVARLLGDAGVVLTAAAEGNIALCRVTPPTQPAGPTERNRQ</sequence>
<gene>
    <name evidence="2" type="ORF">ACFQZM_35995</name>
</gene>
<dbReference type="Gene3D" id="3.40.47.10">
    <property type="match status" value="1"/>
</dbReference>
<evidence type="ECO:0000259" key="1">
    <source>
        <dbReference type="Pfam" id="PF00109"/>
    </source>
</evidence>
<evidence type="ECO:0000313" key="3">
    <source>
        <dbReference type="Proteomes" id="UP001597063"/>
    </source>
</evidence>
<comment type="caution">
    <text evidence="2">The sequence shown here is derived from an EMBL/GenBank/DDBJ whole genome shotgun (WGS) entry which is preliminary data.</text>
</comment>
<organism evidence="2 3">
    <name type="scientific">Actinomadura fibrosa</name>
    <dbReference type="NCBI Taxonomy" id="111802"/>
    <lineage>
        <taxon>Bacteria</taxon>
        <taxon>Bacillati</taxon>
        <taxon>Actinomycetota</taxon>
        <taxon>Actinomycetes</taxon>
        <taxon>Streptosporangiales</taxon>
        <taxon>Thermomonosporaceae</taxon>
        <taxon>Actinomadura</taxon>
    </lineage>
</organism>
<dbReference type="Pfam" id="PF00109">
    <property type="entry name" value="ketoacyl-synt"/>
    <property type="match status" value="1"/>
</dbReference>
<protein>
    <submittedName>
        <fullName evidence="2">Beta-ketoacyl synthase N-terminal-like domain-containing protein</fullName>
    </submittedName>
</protein>
<accession>A0ABW2XUY7</accession>
<dbReference type="InterPro" id="IPR016039">
    <property type="entry name" value="Thiolase-like"/>
</dbReference>